<name>A0A1C5JAY8_9ACTN</name>
<reference evidence="2" key="1">
    <citation type="submission" date="2016-06" db="EMBL/GenBank/DDBJ databases">
        <authorList>
            <person name="Varghese N."/>
            <person name="Submissions Spin"/>
        </authorList>
    </citation>
    <scope>NUCLEOTIDE SEQUENCE [LARGE SCALE GENOMIC DNA]</scope>
    <source>
        <strain evidence="2">DSM 45647</strain>
    </source>
</reference>
<dbReference type="Proteomes" id="UP000199360">
    <property type="component" value="Unassembled WGS sequence"/>
</dbReference>
<dbReference type="EMBL" id="FMDM01000010">
    <property type="protein sequence ID" value="SCG67730.1"/>
    <property type="molecule type" value="Genomic_DNA"/>
</dbReference>
<evidence type="ECO:0000313" key="1">
    <source>
        <dbReference type="EMBL" id="SCG67730.1"/>
    </source>
</evidence>
<sequence length="119" mass="13122">MTDMVETIRQVCLALPEVDERLSHGTPTWFVRGKKSFATVWPDGHHQNEFPHLWCAAPAGSAVELAAANPRAYFRPPYVGGRGWVGVRLDAGLDEAELSEVLQDAYRTIAPPTLVARLP</sequence>
<dbReference type="InterPro" id="IPR038056">
    <property type="entry name" value="YjbR-like_sf"/>
</dbReference>
<organism evidence="1 2">
    <name type="scientific">Micromonospora humi</name>
    <dbReference type="NCBI Taxonomy" id="745366"/>
    <lineage>
        <taxon>Bacteria</taxon>
        <taxon>Bacillati</taxon>
        <taxon>Actinomycetota</taxon>
        <taxon>Actinomycetes</taxon>
        <taxon>Micromonosporales</taxon>
        <taxon>Micromonosporaceae</taxon>
        <taxon>Micromonospora</taxon>
    </lineage>
</organism>
<evidence type="ECO:0000313" key="2">
    <source>
        <dbReference type="Proteomes" id="UP000199360"/>
    </source>
</evidence>
<dbReference type="AlphaFoldDB" id="A0A1C5JAY8"/>
<proteinExistence type="predicted"/>
<dbReference type="InterPro" id="IPR058532">
    <property type="entry name" value="YjbR/MT2646/Rv2570-like"/>
</dbReference>
<accession>A0A1C5JAY8</accession>
<gene>
    <name evidence="1" type="ORF">GA0070213_1102</name>
</gene>
<dbReference type="RefSeq" id="WP_091066177.1">
    <property type="nucleotide sequence ID" value="NZ_FMDM01000010.1"/>
</dbReference>
<dbReference type="Gene3D" id="3.90.1150.30">
    <property type="match status" value="1"/>
</dbReference>
<protein>
    <submittedName>
        <fullName evidence="1">YjbR protein</fullName>
    </submittedName>
</protein>
<dbReference type="Pfam" id="PF04237">
    <property type="entry name" value="YjbR"/>
    <property type="match status" value="1"/>
</dbReference>
<dbReference type="OrthoDB" id="8479417at2"/>
<keyword evidence="2" id="KW-1185">Reference proteome</keyword>
<dbReference type="SUPFAM" id="SSF142906">
    <property type="entry name" value="YjbR-like"/>
    <property type="match status" value="1"/>
</dbReference>